<dbReference type="EMBL" id="JBBNPS010000023">
    <property type="protein sequence ID" value="MEQ3354101.1"/>
    <property type="molecule type" value="Genomic_DNA"/>
</dbReference>
<keyword evidence="1" id="KW-0472">Membrane</keyword>
<dbReference type="RefSeq" id="WP_349054417.1">
    <property type="nucleotide sequence ID" value="NZ_JBBNPS010000023.1"/>
</dbReference>
<name>A0ABV1J9E6_9FIRM</name>
<comment type="caution">
    <text evidence="5">The sequence shown here is derived from an EMBL/GenBank/DDBJ whole genome shotgun (WGS) entry which is preliminary data.</text>
</comment>
<dbReference type="Gene3D" id="2.60.40.740">
    <property type="match status" value="1"/>
</dbReference>
<evidence type="ECO:0000313" key="5">
    <source>
        <dbReference type="EMBL" id="MEQ3354101.1"/>
    </source>
</evidence>
<organism evidence="5 6">
    <name type="scientific">Aedoeadaptatus acetigenes</name>
    <dbReference type="NCBI Taxonomy" id="2981723"/>
    <lineage>
        <taxon>Bacteria</taxon>
        <taxon>Bacillati</taxon>
        <taxon>Bacillota</taxon>
        <taxon>Tissierellia</taxon>
        <taxon>Tissierellales</taxon>
        <taxon>Peptoniphilaceae</taxon>
        <taxon>Aedoeadaptatus</taxon>
    </lineage>
</organism>
<reference evidence="5 6" key="1">
    <citation type="submission" date="2024-04" db="EMBL/GenBank/DDBJ databases">
        <title>Human intestinal bacterial collection.</title>
        <authorList>
            <person name="Pauvert C."/>
            <person name="Hitch T.C.A."/>
            <person name="Clavel T."/>
        </authorList>
    </citation>
    <scope>NUCLEOTIDE SEQUENCE [LARGE SCALE GENOMIC DNA]</scope>
    <source>
        <strain evidence="5 6">CLA-SR-H026</strain>
    </source>
</reference>
<dbReference type="InterPro" id="IPR041033">
    <property type="entry name" value="SpaA_PFL_dom_1"/>
</dbReference>
<dbReference type="Pfam" id="PF17802">
    <property type="entry name" value="SpaA"/>
    <property type="match status" value="1"/>
</dbReference>
<accession>A0ABV1J9E6</accession>
<dbReference type="InterPro" id="IPR032364">
    <property type="entry name" value="GramPos_pilinD1_N"/>
</dbReference>
<feature type="transmembrane region" description="Helical" evidence="1">
    <location>
        <begin position="500"/>
        <end position="521"/>
    </location>
</feature>
<feature type="domain" description="Gram-positive pilin subunit D1 N-terminal" evidence="3">
    <location>
        <begin position="36"/>
        <end position="194"/>
    </location>
</feature>
<dbReference type="Gene3D" id="2.60.40.10">
    <property type="entry name" value="Immunoglobulins"/>
    <property type="match status" value="2"/>
</dbReference>
<dbReference type="NCBIfam" id="TIGR01167">
    <property type="entry name" value="LPXTG_anchor"/>
    <property type="match status" value="1"/>
</dbReference>
<dbReference type="Proteomes" id="UP001481872">
    <property type="component" value="Unassembled WGS sequence"/>
</dbReference>
<protein>
    <submittedName>
        <fullName evidence="5">SpaH/EbpB family LPXTG-anchored major pilin</fullName>
    </submittedName>
</protein>
<gene>
    <name evidence="5" type="ORF">AAA081_07340</name>
</gene>
<evidence type="ECO:0000256" key="2">
    <source>
        <dbReference type="SAM" id="SignalP"/>
    </source>
</evidence>
<evidence type="ECO:0000259" key="3">
    <source>
        <dbReference type="Pfam" id="PF16555"/>
    </source>
</evidence>
<evidence type="ECO:0000259" key="4">
    <source>
        <dbReference type="Pfam" id="PF17802"/>
    </source>
</evidence>
<dbReference type="InterPro" id="IPR026466">
    <property type="entry name" value="Fim_isopep_form_D2_dom"/>
</dbReference>
<keyword evidence="1" id="KW-0812">Transmembrane</keyword>
<evidence type="ECO:0000256" key="1">
    <source>
        <dbReference type="SAM" id="Phobius"/>
    </source>
</evidence>
<evidence type="ECO:0000313" key="6">
    <source>
        <dbReference type="Proteomes" id="UP001481872"/>
    </source>
</evidence>
<feature type="domain" description="SpaA-like prealbumin fold" evidence="4">
    <location>
        <begin position="365"/>
        <end position="469"/>
    </location>
</feature>
<dbReference type="NCBIfam" id="TIGR04226">
    <property type="entry name" value="RrgB_K2N_iso_D2"/>
    <property type="match status" value="1"/>
</dbReference>
<feature type="signal peptide" evidence="2">
    <location>
        <begin position="1"/>
        <end position="28"/>
    </location>
</feature>
<dbReference type="InterPro" id="IPR013783">
    <property type="entry name" value="Ig-like_fold"/>
</dbReference>
<keyword evidence="1" id="KW-1133">Transmembrane helix</keyword>
<sequence>MKRKNTLWSLVLALVMVLGVIAPLSALAAQPTTEKKDITVNVHKILMSKAALDKHDVNKTYKPSDGIANIGEFFGDKDAKEIEGVYFVALKEGHANYDDFDKLTKEQQKAVVDATADNMKGLTKANGQIALTLESPGKYKIYEVKSLSTYSGATEKDKAMLAEQKAVPVKLDLPDHARTENGIADAIHVYPKNTEDKPTVDKFVVNKDGKDVKEATFDKDEEHTWAIPATIPTGFKDYEVFKLTDVIDARLSYKKDQEVKVTVPDKADITLEKDKDYKVTAPTEEKGGKLIIEFTKAGIQKLAAAEGLKVRATFVTTINEDADMSVNIPNDVTLEYGHNPDSTGKTKPGEKPRVYTGGKKFVKIDSTKTGEERTLKGAEFVVKRGTDEYLVEKDGKYSWKKLENAKPADLAKDTELKKLTSGEDGTFEITGLKYDRPNGTKYELVEVKAPDKYALLDSPIEFTVDDTSYNKTPAQGDAAAVPADPKEVDNKPLTIPQTGGMGTMIFMVAGLALMGGAFIAMRKRSAEQA</sequence>
<proteinExistence type="predicted"/>
<feature type="chain" id="PRO_5046592748" evidence="2">
    <location>
        <begin position="29"/>
        <end position="529"/>
    </location>
</feature>
<keyword evidence="6" id="KW-1185">Reference proteome</keyword>
<keyword evidence="2" id="KW-0732">Signal</keyword>
<dbReference type="Pfam" id="PF16555">
    <property type="entry name" value="GramPos_pilinD1"/>
    <property type="match status" value="1"/>
</dbReference>
<dbReference type="NCBIfam" id="NF033902">
    <property type="entry name" value="iso_D2_wall_anc"/>
    <property type="match status" value="1"/>
</dbReference>
<dbReference type="InterPro" id="IPR048052">
    <property type="entry name" value="FM1-like"/>
</dbReference>